<proteinExistence type="predicted"/>
<dbReference type="Proteomes" id="UP000214588">
    <property type="component" value="Unassembled WGS sequence"/>
</dbReference>
<reference evidence="2 3" key="1">
    <citation type="submission" date="2017-06" db="EMBL/GenBank/DDBJ databases">
        <title>Draft Genome Sequence of Natranaerobius trueperi halophilic, alkalithermophilic bacteria from soda lakes.</title>
        <authorList>
            <person name="Zhao B."/>
        </authorList>
    </citation>
    <scope>NUCLEOTIDE SEQUENCE [LARGE SCALE GENOMIC DNA]</scope>
    <source>
        <strain evidence="2 3">DSM 18760</strain>
    </source>
</reference>
<dbReference type="EMBL" id="NIQC01000001">
    <property type="protein sequence ID" value="OWZ84855.1"/>
    <property type="molecule type" value="Genomic_DNA"/>
</dbReference>
<evidence type="ECO:0000313" key="3">
    <source>
        <dbReference type="Proteomes" id="UP000214588"/>
    </source>
</evidence>
<name>A0A226C0Z2_9FIRM</name>
<dbReference type="InterPro" id="IPR036679">
    <property type="entry name" value="FlgN-like_sf"/>
</dbReference>
<dbReference type="Pfam" id="PF05130">
    <property type="entry name" value="FlgN"/>
    <property type="match status" value="1"/>
</dbReference>
<evidence type="ECO:0000313" key="2">
    <source>
        <dbReference type="EMBL" id="OWZ84855.1"/>
    </source>
</evidence>
<evidence type="ECO:0008006" key="4">
    <source>
        <dbReference type="Google" id="ProtNLM"/>
    </source>
</evidence>
<comment type="caution">
    <text evidence="2">The sequence shown here is derived from an EMBL/GenBank/DDBJ whole genome shotgun (WGS) entry which is preliminary data.</text>
</comment>
<protein>
    <recommendedName>
        <fullName evidence="4">Flagellar protein FlgN</fullName>
    </recommendedName>
</protein>
<dbReference type="GO" id="GO:0044780">
    <property type="term" value="P:bacterial-type flagellum assembly"/>
    <property type="evidence" value="ECO:0007669"/>
    <property type="project" value="InterPro"/>
</dbReference>
<keyword evidence="1" id="KW-1005">Bacterial flagellum biogenesis</keyword>
<sequence>MNLNNLFQRVTMMYLEKRLQIRCYNKVVLIEKCKKRGVNMSNLFKKLADNLEEQLATYELLIHYGEKKQQILVNGHIDELEPVVKQEQKAVFQNSELEKQRLEIISHLAEILQEKEDNLTLSKIIDYASSSEKARLESTFNSLENIITTLKDLNFKNHSLIEQSLSYINFSLDIVSGAGKEDPGTYSSNIATDSNKTTTGNKNFLDKKM</sequence>
<dbReference type="Gene3D" id="1.20.58.300">
    <property type="entry name" value="FlgN-like"/>
    <property type="match status" value="1"/>
</dbReference>
<evidence type="ECO:0000256" key="1">
    <source>
        <dbReference type="ARBA" id="ARBA00022795"/>
    </source>
</evidence>
<dbReference type="SUPFAM" id="SSF140566">
    <property type="entry name" value="FlgN-like"/>
    <property type="match status" value="1"/>
</dbReference>
<organism evidence="2 3">
    <name type="scientific">Natranaerobius trueperi</name>
    <dbReference type="NCBI Taxonomy" id="759412"/>
    <lineage>
        <taxon>Bacteria</taxon>
        <taxon>Bacillati</taxon>
        <taxon>Bacillota</taxon>
        <taxon>Clostridia</taxon>
        <taxon>Natranaerobiales</taxon>
        <taxon>Natranaerobiaceae</taxon>
        <taxon>Natranaerobius</taxon>
    </lineage>
</organism>
<dbReference type="AlphaFoldDB" id="A0A226C0Z2"/>
<keyword evidence="3" id="KW-1185">Reference proteome</keyword>
<dbReference type="InterPro" id="IPR007809">
    <property type="entry name" value="FlgN-like"/>
</dbReference>
<gene>
    <name evidence="2" type="ORF">CDO51_00155</name>
</gene>
<accession>A0A226C0Z2</accession>